<proteinExistence type="predicted"/>
<accession>W4FBV9</accession>
<dbReference type="VEuPathDB" id="FungiDB:H257_18236"/>
<dbReference type="EMBL" id="KI913260">
    <property type="protein sequence ID" value="ETV64967.1"/>
    <property type="molecule type" value="Genomic_DNA"/>
</dbReference>
<protein>
    <submittedName>
        <fullName evidence="2">Uncharacterized protein</fullName>
    </submittedName>
</protein>
<sequence>MESNSEVSDERNGDTQLNLERGMTFHSGSAFVVSPLRSSGTSLLLSIRRNSSADPVKVRHRLMGDMEKRPPTHSTFIVDITVAVNHHRRTSLSAAAATLQRPRSSTFSTLHRPPRSPQIAAGQCSDDNGVLYNTPPSTIFAALHHPPPHNRRGKAVECSENGEVMWRGAMEKEVQ</sequence>
<dbReference type="AlphaFoldDB" id="W4FBV9"/>
<name>W4FBV9_APHAT</name>
<dbReference type="RefSeq" id="XP_009845557.1">
    <property type="nucleotide sequence ID" value="XM_009847255.1"/>
</dbReference>
<reference evidence="2" key="1">
    <citation type="submission" date="2013-12" db="EMBL/GenBank/DDBJ databases">
        <title>The Genome Sequence of Aphanomyces astaci APO3.</title>
        <authorList>
            <consortium name="The Broad Institute Genomics Platform"/>
            <person name="Russ C."/>
            <person name="Tyler B."/>
            <person name="van West P."/>
            <person name="Dieguez-Uribeondo J."/>
            <person name="Young S.K."/>
            <person name="Zeng Q."/>
            <person name="Gargeya S."/>
            <person name="Fitzgerald M."/>
            <person name="Abouelleil A."/>
            <person name="Alvarado L."/>
            <person name="Chapman S.B."/>
            <person name="Gainer-Dewar J."/>
            <person name="Goldberg J."/>
            <person name="Griggs A."/>
            <person name="Gujja S."/>
            <person name="Hansen M."/>
            <person name="Howarth C."/>
            <person name="Imamovic A."/>
            <person name="Ireland A."/>
            <person name="Larimer J."/>
            <person name="McCowan C."/>
            <person name="Murphy C."/>
            <person name="Pearson M."/>
            <person name="Poon T.W."/>
            <person name="Priest M."/>
            <person name="Roberts A."/>
            <person name="Saif S."/>
            <person name="Shea T."/>
            <person name="Sykes S."/>
            <person name="Wortman J."/>
            <person name="Nusbaum C."/>
            <person name="Birren B."/>
        </authorList>
    </citation>
    <scope>NUCLEOTIDE SEQUENCE [LARGE SCALE GENOMIC DNA]</scope>
    <source>
        <strain evidence="2">APO3</strain>
    </source>
</reference>
<dbReference type="GeneID" id="20820232"/>
<evidence type="ECO:0000313" key="2">
    <source>
        <dbReference type="EMBL" id="ETV64967.1"/>
    </source>
</evidence>
<feature type="region of interest" description="Disordered" evidence="1">
    <location>
        <begin position="94"/>
        <end position="118"/>
    </location>
</feature>
<organism evidence="2">
    <name type="scientific">Aphanomyces astaci</name>
    <name type="common">Crayfish plague agent</name>
    <dbReference type="NCBI Taxonomy" id="112090"/>
    <lineage>
        <taxon>Eukaryota</taxon>
        <taxon>Sar</taxon>
        <taxon>Stramenopiles</taxon>
        <taxon>Oomycota</taxon>
        <taxon>Saprolegniomycetes</taxon>
        <taxon>Saprolegniales</taxon>
        <taxon>Verrucalvaceae</taxon>
        <taxon>Aphanomyces</taxon>
    </lineage>
</organism>
<evidence type="ECO:0000256" key="1">
    <source>
        <dbReference type="SAM" id="MobiDB-lite"/>
    </source>
</evidence>
<gene>
    <name evidence="2" type="ORF">H257_18236</name>
</gene>